<reference evidence="2 3" key="1">
    <citation type="submission" date="2018-08" db="EMBL/GenBank/DDBJ databases">
        <title>Fulvimarina sp. 85, whole genome shotgun sequence.</title>
        <authorList>
            <person name="Tuo L."/>
        </authorList>
    </citation>
    <scope>NUCLEOTIDE SEQUENCE [LARGE SCALE GENOMIC DNA]</scope>
    <source>
        <strain evidence="2 3">85</strain>
    </source>
</reference>
<gene>
    <name evidence="2" type="ORF">DYI37_18965</name>
</gene>
<sequence>MSTTFNTASSTAHLLDEIALYGITSFDGERDYRPLPDADLVEMQIGSLMNSMADIFLGSRLEGEAEELLWSVVNGFHRRISYTQKRLDDNEAAQKTSLREQDGSEIKSGELEQLIDEGRSMTEARNAFEAMRDWAAEHFASITGSQWLPRSGSRTSHAAMTASAIESSRYMKAKRHLENTTDCPEGTRIVFSGGTDYQDIDAIWNTLDKAKAKYPDMVLLNGGSRKGAELIAAKWASNRKVHQIRYTPDFNLGRKAAFVRNDKMLAEAPQGVIVAPGGGIQEQIAREAKNLGITVMRIGA</sequence>
<evidence type="ECO:0000313" key="3">
    <source>
        <dbReference type="Proteomes" id="UP000264310"/>
    </source>
</evidence>
<organism evidence="2 3">
    <name type="scientific">Fulvimarina endophytica</name>
    <dbReference type="NCBI Taxonomy" id="2293836"/>
    <lineage>
        <taxon>Bacteria</taxon>
        <taxon>Pseudomonadati</taxon>
        <taxon>Pseudomonadota</taxon>
        <taxon>Alphaproteobacteria</taxon>
        <taxon>Hyphomicrobiales</taxon>
        <taxon>Aurantimonadaceae</taxon>
        <taxon>Fulvimarina</taxon>
    </lineage>
</organism>
<dbReference type="Proteomes" id="UP000264310">
    <property type="component" value="Unassembled WGS sequence"/>
</dbReference>
<feature type="domain" description="YspA cpYpsA-related SLOG" evidence="1">
    <location>
        <begin position="187"/>
        <end position="251"/>
    </location>
</feature>
<dbReference type="RefSeq" id="WP_116684847.1">
    <property type="nucleotide sequence ID" value="NZ_QURL01000012.1"/>
</dbReference>
<evidence type="ECO:0000259" key="1">
    <source>
        <dbReference type="Pfam" id="PF10686"/>
    </source>
</evidence>
<accession>A0A371WY25</accession>
<dbReference type="Pfam" id="PF10686">
    <property type="entry name" value="YAcAr"/>
    <property type="match status" value="1"/>
</dbReference>
<protein>
    <submittedName>
        <fullName evidence="2">DUF2493 domain-containing protein</fullName>
    </submittedName>
</protein>
<proteinExistence type="predicted"/>
<comment type="caution">
    <text evidence="2">The sequence shown here is derived from an EMBL/GenBank/DDBJ whole genome shotgun (WGS) entry which is preliminary data.</text>
</comment>
<dbReference type="InterPro" id="IPR019627">
    <property type="entry name" value="YAcAr"/>
</dbReference>
<name>A0A371WY25_9HYPH</name>
<dbReference type="EMBL" id="QURL01000012">
    <property type="protein sequence ID" value="RFC61905.1"/>
    <property type="molecule type" value="Genomic_DNA"/>
</dbReference>
<dbReference type="AlphaFoldDB" id="A0A371WY25"/>
<keyword evidence="3" id="KW-1185">Reference proteome</keyword>
<dbReference type="OrthoDB" id="9806973at2"/>
<evidence type="ECO:0000313" key="2">
    <source>
        <dbReference type="EMBL" id="RFC61905.1"/>
    </source>
</evidence>